<dbReference type="KEGG" id="lho:LOOC260_114580"/>
<dbReference type="InterPro" id="IPR018649">
    <property type="entry name" value="SHOCT"/>
</dbReference>
<dbReference type="Pfam" id="PF14470">
    <property type="entry name" value="bPH_3"/>
    <property type="match status" value="1"/>
</dbReference>
<evidence type="ECO:0000259" key="2">
    <source>
        <dbReference type="Pfam" id="PF14470"/>
    </source>
</evidence>
<evidence type="ECO:0000313" key="4">
    <source>
        <dbReference type="EMBL" id="BAP85994.1"/>
    </source>
</evidence>
<gene>
    <name evidence="4" type="ORF">LOOC260_114580</name>
</gene>
<dbReference type="RefSeq" id="WP_235808594.1">
    <property type="nucleotide sequence ID" value="NZ_AP014680.1"/>
</dbReference>
<dbReference type="Pfam" id="PF09851">
    <property type="entry name" value="SHOCT"/>
    <property type="match status" value="1"/>
</dbReference>
<dbReference type="HOGENOM" id="CLU_093409_1_0_9"/>
<sequence length="258" mass="28445">MAKVCAVCGKRLKLLDQNVKFTDGYVGEECYQKVGMKNSMSDINWANTHSITEIAQAIQNNETIDTKALLKAAKDSNNAEKQQKIDNILNQFKEAGVTDTFGTKKEINALPDILGENEIIRYATSGLVDGNTILMICTDLRIVFIDKGLVYGIKSTEIPLDMVNSANYEKGMLLGKISIVNGAVTTIVDNVNKNTASKMVDIIKQARLDLINKEKQPVMTAKTEQTLSDKLKALKSLLDQGILTQDEFDAKKKQLLGI</sequence>
<protein>
    <submittedName>
        <fullName evidence="4">Uncharacterized protein</fullName>
    </submittedName>
</protein>
<evidence type="ECO:0000313" key="5">
    <source>
        <dbReference type="Proteomes" id="UP000031620"/>
    </source>
</evidence>
<dbReference type="InterPro" id="IPR027872">
    <property type="entry name" value="DUF4428"/>
</dbReference>
<feature type="domain" description="YokE-like PH" evidence="2">
    <location>
        <begin position="114"/>
        <end position="204"/>
    </location>
</feature>
<evidence type="ECO:0000259" key="1">
    <source>
        <dbReference type="Pfam" id="PF09851"/>
    </source>
</evidence>
<dbReference type="InterPro" id="IPR039519">
    <property type="entry name" value="YokE-like_PH"/>
</dbReference>
<accession>A0A0A1GYI0</accession>
<dbReference type="Pfam" id="PF14471">
    <property type="entry name" value="DUF4428"/>
    <property type="match status" value="1"/>
</dbReference>
<dbReference type="Proteomes" id="UP000031620">
    <property type="component" value="Chromosome"/>
</dbReference>
<name>A0A0A1GYI0_9LACO</name>
<organism evidence="4 5">
    <name type="scientific">Paucilactobacillus hokkaidonensis JCM 18461</name>
    <dbReference type="NCBI Taxonomy" id="1291742"/>
    <lineage>
        <taxon>Bacteria</taxon>
        <taxon>Bacillati</taxon>
        <taxon>Bacillota</taxon>
        <taxon>Bacilli</taxon>
        <taxon>Lactobacillales</taxon>
        <taxon>Lactobacillaceae</taxon>
        <taxon>Paucilactobacillus</taxon>
    </lineage>
</organism>
<feature type="domain" description="SHOCT" evidence="1">
    <location>
        <begin position="229"/>
        <end position="256"/>
    </location>
</feature>
<dbReference type="STRING" id="1291742.LOOC260_114580"/>
<evidence type="ECO:0000259" key="3">
    <source>
        <dbReference type="Pfam" id="PF14471"/>
    </source>
</evidence>
<dbReference type="EMBL" id="AP014680">
    <property type="protein sequence ID" value="BAP85994.1"/>
    <property type="molecule type" value="Genomic_DNA"/>
</dbReference>
<dbReference type="AlphaFoldDB" id="A0A0A1GYI0"/>
<feature type="domain" description="DUF4428" evidence="3">
    <location>
        <begin position="5"/>
        <end position="53"/>
    </location>
</feature>
<proteinExistence type="predicted"/>
<reference evidence="4 5" key="1">
    <citation type="submission" date="2014-11" db="EMBL/GenBank/DDBJ databases">
        <title>Complete genome sequence and analysis of Lactobacillus hokkaidonensis LOOC260T.</title>
        <authorList>
            <person name="Tanizawa Y."/>
            <person name="Tohno M."/>
            <person name="Kaminuma E."/>
            <person name="Nakamura Y."/>
            <person name="Arita M."/>
        </authorList>
    </citation>
    <scope>NUCLEOTIDE SEQUENCE [LARGE SCALE GENOMIC DNA]</scope>
    <source>
        <strain evidence="4 5">LOOC260</strain>
    </source>
</reference>